<dbReference type="Gene3D" id="3.10.10.10">
    <property type="entry name" value="HIV Type 1 Reverse Transcriptase, subunit A, domain 1"/>
    <property type="match status" value="1"/>
</dbReference>
<evidence type="ECO:0000256" key="4">
    <source>
        <dbReference type="ARBA" id="ARBA00022759"/>
    </source>
</evidence>
<keyword evidence="2" id="KW-0548">Nucleotidyltransferase</keyword>
<organism evidence="7">
    <name type="scientific">Anopheles gambiae</name>
    <name type="common">African malaria mosquito</name>
    <dbReference type="NCBI Taxonomy" id="7165"/>
    <lineage>
        <taxon>Eukaryota</taxon>
        <taxon>Metazoa</taxon>
        <taxon>Ecdysozoa</taxon>
        <taxon>Arthropoda</taxon>
        <taxon>Hexapoda</taxon>
        <taxon>Insecta</taxon>
        <taxon>Pterygota</taxon>
        <taxon>Neoptera</taxon>
        <taxon>Endopterygota</taxon>
        <taxon>Diptera</taxon>
        <taxon>Nematocera</taxon>
        <taxon>Culicoidea</taxon>
        <taxon>Culicidae</taxon>
        <taxon>Anophelinae</taxon>
        <taxon>Anopheles</taxon>
    </lineage>
</organism>
<name>A0A0E4GBB2_ANOGA</name>
<dbReference type="GO" id="GO:0016779">
    <property type="term" value="F:nucleotidyltransferase activity"/>
    <property type="evidence" value="ECO:0007669"/>
    <property type="project" value="UniProtKB-KW"/>
</dbReference>
<dbReference type="AlphaFoldDB" id="A0A0E4GBB2"/>
<dbReference type="Gene3D" id="2.40.70.10">
    <property type="entry name" value="Acid Proteases"/>
    <property type="match status" value="1"/>
</dbReference>
<evidence type="ECO:0000259" key="6">
    <source>
        <dbReference type="PROSITE" id="PS50175"/>
    </source>
</evidence>
<evidence type="ECO:0000256" key="1">
    <source>
        <dbReference type="ARBA" id="ARBA00022679"/>
    </source>
</evidence>
<sequence length="564" mass="64311">MDSSSMMQILKLMQQQMAQQQNILAQLMQQQGSGQSSSTTPEQILDSLCSHIKEFKYDAEAGTTFAAWYNRYEDLFERDAARLSDEAKVRLLMRKLGTLEHDRYVNFILPKFSRDFSLPETVAKLTDLFGTKESLLHRRFKCLNTVKGKTEDYLAYACRVNRGVVNFELGKLTEEQLKCLVFVCGLKDDKDVEIRQRLLVRIEERPETTLEHITTECQRIINLRHDSAMIERENTEQVYAVKHKETQFQHYRSNLPYDSKPPSRSCWLCGGLHWSRDCTYRTHKCTDCGRIGHKEGFCKTYNNYRRNYNQANFNRQQANTRTVSVNVHSVQERRKYVPLSINGIHLRLQLDTASDISVIGKNTWKLIGAPPLSPPTVDAKTASGAVLHIIGEFSANITIKEEQRVETVYVSQADLKLLGTDLIEAFSLWSVPVDQICNAIQSSTNKELRLRYPKLFGEGMGLCTKGNVTLQLKEKCRPVFCPKRPVAYAMLDAVDKELDRLEKLGVITPVDFSDWAAPIVVVRKANGQIRICGDYSTGLNGALHPQEYPLPLPADIFARLGRNC</sequence>
<protein>
    <recommendedName>
        <fullName evidence="6">Peptidase A2 domain-containing protein</fullName>
    </recommendedName>
</protein>
<dbReference type="GO" id="GO:0006508">
    <property type="term" value="P:proteolysis"/>
    <property type="evidence" value="ECO:0007669"/>
    <property type="project" value="InterPro"/>
</dbReference>
<dbReference type="EMBL" id="HACL01000017">
    <property type="protein sequence ID" value="CFW94311.1"/>
    <property type="molecule type" value="Transcribed_RNA"/>
</dbReference>
<evidence type="ECO:0000256" key="2">
    <source>
        <dbReference type="ARBA" id="ARBA00022695"/>
    </source>
</evidence>
<feature type="domain" description="Peptidase A2" evidence="6">
    <location>
        <begin position="346"/>
        <end position="422"/>
    </location>
</feature>
<dbReference type="SUPFAM" id="SSF56672">
    <property type="entry name" value="DNA/RNA polymerases"/>
    <property type="match status" value="1"/>
</dbReference>
<dbReference type="Pfam" id="PF23309">
    <property type="entry name" value="DUF7083"/>
    <property type="match status" value="1"/>
</dbReference>
<dbReference type="InterPro" id="IPR021109">
    <property type="entry name" value="Peptidase_aspartic_dom_sf"/>
</dbReference>
<dbReference type="GO" id="GO:0004190">
    <property type="term" value="F:aspartic-type endopeptidase activity"/>
    <property type="evidence" value="ECO:0007669"/>
    <property type="project" value="InterPro"/>
</dbReference>
<dbReference type="InterPro" id="IPR055510">
    <property type="entry name" value="DUF7083"/>
</dbReference>
<accession>A0A0E4GBB2</accession>
<keyword evidence="4" id="KW-0255">Endonuclease</keyword>
<proteinExistence type="predicted"/>
<keyword evidence="1" id="KW-0808">Transferase</keyword>
<dbReference type="GO" id="GO:0004519">
    <property type="term" value="F:endonuclease activity"/>
    <property type="evidence" value="ECO:0007669"/>
    <property type="project" value="UniProtKB-KW"/>
</dbReference>
<dbReference type="InterPro" id="IPR001995">
    <property type="entry name" value="Peptidase_A2_cat"/>
</dbReference>
<evidence type="ECO:0000256" key="3">
    <source>
        <dbReference type="ARBA" id="ARBA00022722"/>
    </source>
</evidence>
<dbReference type="PANTHER" id="PTHR37984">
    <property type="entry name" value="PROTEIN CBG26694"/>
    <property type="match status" value="1"/>
</dbReference>
<evidence type="ECO:0000256" key="5">
    <source>
        <dbReference type="ARBA" id="ARBA00022801"/>
    </source>
</evidence>
<dbReference type="GO" id="GO:0071897">
    <property type="term" value="P:DNA biosynthetic process"/>
    <property type="evidence" value="ECO:0007669"/>
    <property type="project" value="UniProtKB-ARBA"/>
</dbReference>
<dbReference type="InterPro" id="IPR043502">
    <property type="entry name" value="DNA/RNA_pol_sf"/>
</dbReference>
<evidence type="ECO:0000313" key="7">
    <source>
        <dbReference type="EMBL" id="CFW94311.1"/>
    </source>
</evidence>
<keyword evidence="5" id="KW-0378">Hydrolase</keyword>
<reference evidence="7" key="1">
    <citation type="submission" date="2015-03" db="EMBL/GenBank/DDBJ databases">
        <title>Long non-coding RNA discovery across the genus Anopheles reveals conserved secondary structures within and beyond the Gambiae complex.</title>
        <authorList>
            <person name="Jenkins A."/>
            <person name="Waterhouse R."/>
            <person name="Muskavitch M."/>
        </authorList>
    </citation>
    <scope>NUCLEOTIDE SEQUENCE</scope>
    <source>
        <tissue evidence="7">Whole body</tissue>
    </source>
</reference>
<dbReference type="InterPro" id="IPR050951">
    <property type="entry name" value="Retrovirus_Pol_polyprotein"/>
</dbReference>
<dbReference type="SUPFAM" id="SSF50630">
    <property type="entry name" value="Acid proteases"/>
    <property type="match status" value="1"/>
</dbReference>
<dbReference type="PROSITE" id="PS50175">
    <property type="entry name" value="ASP_PROT_RETROV"/>
    <property type="match status" value="1"/>
</dbReference>
<keyword evidence="3" id="KW-0540">Nuclease</keyword>
<dbReference type="VEuPathDB" id="VectorBase:AGAMI1_012985"/>
<dbReference type="PANTHER" id="PTHR37984:SF5">
    <property type="entry name" value="PROTEIN NYNRIN-LIKE"/>
    <property type="match status" value="1"/>
</dbReference>